<name>A0A921U0A7_SORBI</name>
<proteinExistence type="predicted"/>
<reference evidence="1" key="1">
    <citation type="journal article" date="2019" name="BMC Genomics">
        <title>A new reference genome for Sorghum bicolor reveals high levels of sequence similarity between sweet and grain genotypes: implications for the genetics of sugar metabolism.</title>
        <authorList>
            <person name="Cooper E.A."/>
            <person name="Brenton Z.W."/>
            <person name="Flinn B.S."/>
            <person name="Jenkins J."/>
            <person name="Shu S."/>
            <person name="Flowers D."/>
            <person name="Luo F."/>
            <person name="Wang Y."/>
            <person name="Xia P."/>
            <person name="Barry K."/>
            <person name="Daum C."/>
            <person name="Lipzen A."/>
            <person name="Yoshinaga Y."/>
            <person name="Schmutz J."/>
            <person name="Saski C."/>
            <person name="Vermerris W."/>
            <person name="Kresovich S."/>
        </authorList>
    </citation>
    <scope>NUCLEOTIDE SEQUENCE</scope>
</reference>
<gene>
    <name evidence="1" type="ORF">BDA96_10G108400</name>
</gene>
<comment type="caution">
    <text evidence="1">The sequence shown here is derived from an EMBL/GenBank/DDBJ whole genome shotgun (WGS) entry which is preliminary data.</text>
</comment>
<dbReference type="Proteomes" id="UP000807115">
    <property type="component" value="Chromosome 10"/>
</dbReference>
<evidence type="ECO:0000313" key="1">
    <source>
        <dbReference type="EMBL" id="KAG0513504.1"/>
    </source>
</evidence>
<reference evidence="1" key="2">
    <citation type="submission" date="2020-10" db="EMBL/GenBank/DDBJ databases">
        <authorList>
            <person name="Cooper E.A."/>
            <person name="Brenton Z.W."/>
            <person name="Flinn B.S."/>
            <person name="Jenkins J."/>
            <person name="Shu S."/>
            <person name="Flowers D."/>
            <person name="Luo F."/>
            <person name="Wang Y."/>
            <person name="Xia P."/>
            <person name="Barry K."/>
            <person name="Daum C."/>
            <person name="Lipzen A."/>
            <person name="Yoshinaga Y."/>
            <person name="Schmutz J."/>
            <person name="Saski C."/>
            <person name="Vermerris W."/>
            <person name="Kresovich S."/>
        </authorList>
    </citation>
    <scope>NUCLEOTIDE SEQUENCE</scope>
</reference>
<dbReference type="EMBL" id="CM027689">
    <property type="protein sequence ID" value="KAG0513504.1"/>
    <property type="molecule type" value="Genomic_DNA"/>
</dbReference>
<dbReference type="AlphaFoldDB" id="A0A921U0A7"/>
<organism evidence="1 2">
    <name type="scientific">Sorghum bicolor</name>
    <name type="common">Sorghum</name>
    <name type="synonym">Sorghum vulgare</name>
    <dbReference type="NCBI Taxonomy" id="4558"/>
    <lineage>
        <taxon>Eukaryota</taxon>
        <taxon>Viridiplantae</taxon>
        <taxon>Streptophyta</taxon>
        <taxon>Embryophyta</taxon>
        <taxon>Tracheophyta</taxon>
        <taxon>Spermatophyta</taxon>
        <taxon>Magnoliopsida</taxon>
        <taxon>Liliopsida</taxon>
        <taxon>Poales</taxon>
        <taxon>Poaceae</taxon>
        <taxon>PACMAD clade</taxon>
        <taxon>Panicoideae</taxon>
        <taxon>Andropogonodae</taxon>
        <taxon>Andropogoneae</taxon>
        <taxon>Sorghinae</taxon>
        <taxon>Sorghum</taxon>
    </lineage>
</organism>
<protein>
    <submittedName>
        <fullName evidence="1">Uncharacterized protein</fullName>
    </submittedName>
</protein>
<sequence length="58" mass="7068">MVDIIDYVEQWMRHNSRVFCFCKRALNSSDVHLVWNHIRATTVILKVVFKFCYQLVFF</sequence>
<accession>A0A921U0A7</accession>
<evidence type="ECO:0000313" key="2">
    <source>
        <dbReference type="Proteomes" id="UP000807115"/>
    </source>
</evidence>